<dbReference type="InterPro" id="IPR006260">
    <property type="entry name" value="TonB/TolA_C"/>
</dbReference>
<dbReference type="PROSITE" id="PS52015">
    <property type="entry name" value="TONB_CTD"/>
    <property type="match status" value="1"/>
</dbReference>
<dbReference type="PANTHER" id="PTHR33446">
    <property type="entry name" value="PROTEIN TONB-RELATED"/>
    <property type="match status" value="1"/>
</dbReference>
<dbReference type="Pfam" id="PF03544">
    <property type="entry name" value="TonB_C"/>
    <property type="match status" value="1"/>
</dbReference>
<organism evidence="12 13">
    <name type="scientific">Pontibacter populi</name>
    <dbReference type="NCBI Taxonomy" id="890055"/>
    <lineage>
        <taxon>Bacteria</taxon>
        <taxon>Pseudomonadati</taxon>
        <taxon>Bacteroidota</taxon>
        <taxon>Cytophagia</taxon>
        <taxon>Cytophagales</taxon>
        <taxon>Hymenobacteraceae</taxon>
        <taxon>Pontibacter</taxon>
    </lineage>
</organism>
<evidence type="ECO:0000256" key="3">
    <source>
        <dbReference type="ARBA" id="ARBA00022448"/>
    </source>
</evidence>
<evidence type="ECO:0000256" key="7">
    <source>
        <dbReference type="ARBA" id="ARBA00022927"/>
    </source>
</evidence>
<feature type="signal peptide" evidence="10">
    <location>
        <begin position="1"/>
        <end position="19"/>
    </location>
</feature>
<evidence type="ECO:0000256" key="4">
    <source>
        <dbReference type="ARBA" id="ARBA00022475"/>
    </source>
</evidence>
<feature type="domain" description="TonB C-terminal" evidence="11">
    <location>
        <begin position="164"/>
        <end position="260"/>
    </location>
</feature>
<keyword evidence="6" id="KW-0812">Transmembrane</keyword>
<evidence type="ECO:0000313" key="12">
    <source>
        <dbReference type="EMBL" id="MBW3366295.1"/>
    </source>
</evidence>
<proteinExistence type="inferred from homology"/>
<name>A0ABS6XEB5_9BACT</name>
<keyword evidence="5" id="KW-0997">Cell inner membrane</keyword>
<reference evidence="12 13" key="1">
    <citation type="submission" date="2021-07" db="EMBL/GenBank/DDBJ databases">
        <authorList>
            <person name="Kim M.K."/>
        </authorList>
    </citation>
    <scope>NUCLEOTIDE SEQUENCE [LARGE SCALE GENOMIC DNA]</scope>
    <source>
        <strain evidence="12 13">HLY7-15</strain>
    </source>
</reference>
<dbReference type="Gene3D" id="3.30.1150.10">
    <property type="match status" value="2"/>
</dbReference>
<keyword evidence="9" id="KW-0472">Membrane</keyword>
<evidence type="ECO:0000256" key="6">
    <source>
        <dbReference type="ARBA" id="ARBA00022692"/>
    </source>
</evidence>
<comment type="subcellular location">
    <subcellularLocation>
        <location evidence="1">Cell inner membrane</location>
        <topology evidence="1">Single-pass membrane protein</topology>
        <orientation evidence="1">Periplasmic side</orientation>
    </subcellularLocation>
</comment>
<evidence type="ECO:0000259" key="11">
    <source>
        <dbReference type="PROSITE" id="PS52015"/>
    </source>
</evidence>
<keyword evidence="7" id="KW-0653">Protein transport</keyword>
<comment type="similarity">
    <text evidence="2">Belongs to the TonB family.</text>
</comment>
<keyword evidence="4" id="KW-1003">Cell membrane</keyword>
<keyword evidence="10" id="KW-0732">Signal</keyword>
<feature type="chain" id="PRO_5046739749" evidence="10">
    <location>
        <begin position="20"/>
        <end position="260"/>
    </location>
</feature>
<dbReference type="EMBL" id="JAHWXQ010000004">
    <property type="protein sequence ID" value="MBW3366295.1"/>
    <property type="molecule type" value="Genomic_DNA"/>
</dbReference>
<evidence type="ECO:0000256" key="9">
    <source>
        <dbReference type="ARBA" id="ARBA00023136"/>
    </source>
</evidence>
<dbReference type="Proteomes" id="UP000774935">
    <property type="component" value="Unassembled WGS sequence"/>
</dbReference>
<comment type="caution">
    <text evidence="12">The sequence shown here is derived from an EMBL/GenBank/DDBJ whole genome shotgun (WGS) entry which is preliminary data.</text>
</comment>
<dbReference type="NCBIfam" id="TIGR01352">
    <property type="entry name" value="tonB_Cterm"/>
    <property type="match status" value="1"/>
</dbReference>
<sequence>MKTLRISSICALSILLALAGAVTTETIAQGNTEKIYSSADKQPSVLGGQQSIDAYFAKALTNVNREPGGVITLSLVVGATGQVSEVTIADSYVPNVKRTLEANVKLEQALTKAALTMPGWRPGEVNGKPVPVRVSVPVNISALEVAPEKELIYTYVEQMPSFPGGQQAMFDFIAANIKYPKDAIAQNKEGLVVVNFIVGQTGELREFKIQKGISESIDAEAIRVLKAMPTWIPGKQNGRIISVYYTMPMRFFIPKGGGTK</sequence>
<dbReference type="SUPFAM" id="SSF74653">
    <property type="entry name" value="TolA/TonB C-terminal domain"/>
    <property type="match status" value="2"/>
</dbReference>
<accession>A0ABS6XEB5</accession>
<dbReference type="PANTHER" id="PTHR33446:SF2">
    <property type="entry name" value="PROTEIN TONB"/>
    <property type="match status" value="1"/>
</dbReference>
<gene>
    <name evidence="12" type="ORF">KYK27_14625</name>
</gene>
<keyword evidence="3" id="KW-0813">Transport</keyword>
<dbReference type="InterPro" id="IPR037682">
    <property type="entry name" value="TonB_C"/>
</dbReference>
<evidence type="ECO:0000256" key="8">
    <source>
        <dbReference type="ARBA" id="ARBA00022989"/>
    </source>
</evidence>
<keyword evidence="13" id="KW-1185">Reference proteome</keyword>
<keyword evidence="8" id="KW-1133">Transmembrane helix</keyword>
<protein>
    <submittedName>
        <fullName evidence="12">Energy transducer TonB</fullName>
    </submittedName>
</protein>
<evidence type="ECO:0000313" key="13">
    <source>
        <dbReference type="Proteomes" id="UP000774935"/>
    </source>
</evidence>
<evidence type="ECO:0000256" key="10">
    <source>
        <dbReference type="SAM" id="SignalP"/>
    </source>
</evidence>
<dbReference type="InterPro" id="IPR051045">
    <property type="entry name" value="TonB-dependent_transducer"/>
</dbReference>
<evidence type="ECO:0000256" key="1">
    <source>
        <dbReference type="ARBA" id="ARBA00004383"/>
    </source>
</evidence>
<evidence type="ECO:0000256" key="5">
    <source>
        <dbReference type="ARBA" id="ARBA00022519"/>
    </source>
</evidence>
<evidence type="ECO:0000256" key="2">
    <source>
        <dbReference type="ARBA" id="ARBA00006555"/>
    </source>
</evidence>
<dbReference type="RefSeq" id="WP_199110877.1">
    <property type="nucleotide sequence ID" value="NZ_JAHWXQ010000004.1"/>
</dbReference>